<dbReference type="Gene3D" id="3.30.50.10">
    <property type="entry name" value="Erythroid Transcription Factor GATA-1, subunit A"/>
    <property type="match status" value="1"/>
</dbReference>
<proteinExistence type="inferred from homology"/>
<evidence type="ECO:0000256" key="4">
    <source>
        <dbReference type="ARBA" id="ARBA00022723"/>
    </source>
</evidence>
<gene>
    <name evidence="16" type="ORF">URODEC1_LOCUS19454</name>
</gene>
<dbReference type="SMART" id="SM00979">
    <property type="entry name" value="TIFY"/>
    <property type="match status" value="1"/>
</dbReference>
<keyword evidence="5" id="KW-0863">Zinc-finger</keyword>
<reference evidence="16" key="1">
    <citation type="submission" date="2024-10" db="EMBL/GenBank/DDBJ databases">
        <authorList>
            <person name="Ryan C."/>
        </authorList>
    </citation>
    <scope>NUCLEOTIDE SEQUENCE [LARGE SCALE GENOMIC DNA]</scope>
</reference>
<evidence type="ECO:0000256" key="12">
    <source>
        <dbReference type="PROSITE-ProRule" id="PRU00357"/>
    </source>
</evidence>
<keyword evidence="4" id="KW-0479">Metal-binding</keyword>
<feature type="domain" description="Tify" evidence="15">
    <location>
        <begin position="42"/>
        <end position="77"/>
    </location>
</feature>
<dbReference type="Pfam" id="PF00320">
    <property type="entry name" value="GATA"/>
    <property type="match status" value="1"/>
</dbReference>
<evidence type="ECO:0000256" key="2">
    <source>
        <dbReference type="ARBA" id="ARBA00004123"/>
    </source>
</evidence>
<keyword evidence="10" id="KW-0804">Transcription</keyword>
<organism evidence="16 17">
    <name type="scientific">Urochloa decumbens</name>
    <dbReference type="NCBI Taxonomy" id="240449"/>
    <lineage>
        <taxon>Eukaryota</taxon>
        <taxon>Viridiplantae</taxon>
        <taxon>Streptophyta</taxon>
        <taxon>Embryophyta</taxon>
        <taxon>Tracheophyta</taxon>
        <taxon>Spermatophyta</taxon>
        <taxon>Magnoliopsida</taxon>
        <taxon>Liliopsida</taxon>
        <taxon>Poales</taxon>
        <taxon>Poaceae</taxon>
        <taxon>PACMAD clade</taxon>
        <taxon>Panicoideae</taxon>
        <taxon>Panicodae</taxon>
        <taxon>Paniceae</taxon>
        <taxon>Melinidinae</taxon>
        <taxon>Urochloa</taxon>
    </lineage>
</organism>
<feature type="compositionally biased region" description="Low complexity" evidence="13">
    <location>
        <begin position="1"/>
        <end position="10"/>
    </location>
</feature>
<sequence>MAAEPAAEPAAGDHDPRPPPADGPAAAGGGDASASAAAEALMSAASEQLTMVYQGDVYVFDPVPPQKVQAVLLVLGGYEVPPGLVNMAVPTATDEKKSTTVAARRVASLMRFREKRKERCFDKKIRYSVRKDVAQKMKRRKGQFAGRSDFGDGACSSAACGSPANGDDDHFRETHCQNCGISSRLTPAMRRGPAGPRSLCNACGLMWANKGTLRSPLNAPKMTLQHTANPSKMGDSDDKNSIVLPLEHNQATAETDSGMTPEQEQKLDICPPTEEDINWTGPGAVVKPSHWCQETWVRAASPHAGVRLARELFLPQTPPHVGGSALGPVLWCSWIMARQAGMI</sequence>
<evidence type="ECO:0000259" key="15">
    <source>
        <dbReference type="PROSITE" id="PS51320"/>
    </source>
</evidence>
<keyword evidence="8" id="KW-0238">DNA-binding</keyword>
<keyword evidence="9" id="KW-0010">Activator</keyword>
<keyword evidence="7" id="KW-0805">Transcription regulation</keyword>
<dbReference type="InterPro" id="IPR013088">
    <property type="entry name" value="Znf_NHR/GATA"/>
</dbReference>
<comment type="function">
    <text evidence="1">Transcriptional activator that specifically binds 5'-GATA-3' or 5'-GAT-3' motifs within gene promoters.</text>
</comment>
<evidence type="ECO:0000256" key="6">
    <source>
        <dbReference type="ARBA" id="ARBA00022833"/>
    </source>
</evidence>
<comment type="subcellular location">
    <subcellularLocation>
        <location evidence="2 12">Nucleus</location>
    </subcellularLocation>
</comment>
<keyword evidence="17" id="KW-1185">Reference proteome</keyword>
<dbReference type="EMBL" id="OZ075123">
    <property type="protein sequence ID" value="CAL4918886.1"/>
    <property type="molecule type" value="Genomic_DNA"/>
</dbReference>
<evidence type="ECO:0000256" key="1">
    <source>
        <dbReference type="ARBA" id="ARBA00002206"/>
    </source>
</evidence>
<evidence type="ECO:0000256" key="3">
    <source>
        <dbReference type="ARBA" id="ARBA00007722"/>
    </source>
</evidence>
<evidence type="ECO:0000256" key="9">
    <source>
        <dbReference type="ARBA" id="ARBA00023159"/>
    </source>
</evidence>
<dbReference type="GO" id="GO:0005634">
    <property type="term" value="C:nucleus"/>
    <property type="evidence" value="ECO:0007669"/>
    <property type="project" value="UniProtKB-SubCell"/>
</dbReference>
<evidence type="ECO:0000256" key="11">
    <source>
        <dbReference type="ARBA" id="ARBA00023242"/>
    </source>
</evidence>
<dbReference type="Proteomes" id="UP001497457">
    <property type="component" value="Chromosome 13rd"/>
</dbReference>
<evidence type="ECO:0000259" key="14">
    <source>
        <dbReference type="PROSITE" id="PS51017"/>
    </source>
</evidence>
<dbReference type="PANTHER" id="PTHR46125">
    <property type="entry name" value="GATA TRANSCRIPTION FACTOR 28"/>
    <property type="match status" value="1"/>
</dbReference>
<dbReference type="InterPro" id="IPR010402">
    <property type="entry name" value="CCT_domain"/>
</dbReference>
<dbReference type="GO" id="GO:0008270">
    <property type="term" value="F:zinc ion binding"/>
    <property type="evidence" value="ECO:0007669"/>
    <property type="project" value="UniProtKB-KW"/>
</dbReference>
<comment type="similarity">
    <text evidence="3">Belongs to the type IV zinc-finger family. Class C subfamily.</text>
</comment>
<dbReference type="InterPro" id="IPR010399">
    <property type="entry name" value="Tify_dom"/>
</dbReference>
<evidence type="ECO:0000256" key="7">
    <source>
        <dbReference type="ARBA" id="ARBA00023015"/>
    </source>
</evidence>
<dbReference type="SUPFAM" id="SSF57716">
    <property type="entry name" value="Glucocorticoid receptor-like (DNA-binding domain)"/>
    <property type="match status" value="1"/>
</dbReference>
<dbReference type="PROSITE" id="PS51320">
    <property type="entry name" value="TIFY"/>
    <property type="match status" value="1"/>
</dbReference>
<keyword evidence="6" id="KW-0862">Zinc</keyword>
<dbReference type="Pfam" id="PF06200">
    <property type="entry name" value="tify"/>
    <property type="match status" value="1"/>
</dbReference>
<evidence type="ECO:0000256" key="5">
    <source>
        <dbReference type="ARBA" id="ARBA00022771"/>
    </source>
</evidence>
<evidence type="ECO:0000256" key="8">
    <source>
        <dbReference type="ARBA" id="ARBA00023125"/>
    </source>
</evidence>
<feature type="domain" description="CCT" evidence="14">
    <location>
        <begin position="105"/>
        <end position="147"/>
    </location>
</feature>
<dbReference type="GO" id="GO:0003677">
    <property type="term" value="F:DNA binding"/>
    <property type="evidence" value="ECO:0007669"/>
    <property type="project" value="UniProtKB-KW"/>
</dbReference>
<accession>A0ABC8X2P6</accession>
<evidence type="ECO:0000313" key="17">
    <source>
        <dbReference type="Proteomes" id="UP001497457"/>
    </source>
</evidence>
<protein>
    <submittedName>
        <fullName evidence="16">Uncharacterized protein</fullName>
    </submittedName>
</protein>
<dbReference type="InterPro" id="IPR000679">
    <property type="entry name" value="Znf_GATA"/>
</dbReference>
<name>A0ABC8X2P6_9POAL</name>
<dbReference type="Pfam" id="PF06203">
    <property type="entry name" value="CCT"/>
    <property type="match status" value="1"/>
</dbReference>
<dbReference type="InterPro" id="IPR045280">
    <property type="entry name" value="TIFY-like"/>
</dbReference>
<dbReference type="AlphaFoldDB" id="A0ABC8X2P6"/>
<dbReference type="SMART" id="SM00401">
    <property type="entry name" value="ZnF_GATA"/>
    <property type="match status" value="1"/>
</dbReference>
<evidence type="ECO:0000256" key="13">
    <source>
        <dbReference type="SAM" id="MobiDB-lite"/>
    </source>
</evidence>
<keyword evidence="11 12" id="KW-0539">Nucleus</keyword>
<dbReference type="PROSITE" id="PS00344">
    <property type="entry name" value="GATA_ZN_FINGER_1"/>
    <property type="match status" value="1"/>
</dbReference>
<evidence type="ECO:0000313" key="16">
    <source>
        <dbReference type="EMBL" id="CAL4918886.1"/>
    </source>
</evidence>
<dbReference type="PROSITE" id="PS51017">
    <property type="entry name" value="CCT"/>
    <property type="match status" value="1"/>
</dbReference>
<dbReference type="CDD" id="cd00202">
    <property type="entry name" value="ZnF_GATA"/>
    <property type="match status" value="1"/>
</dbReference>
<evidence type="ECO:0000256" key="10">
    <source>
        <dbReference type="ARBA" id="ARBA00023163"/>
    </source>
</evidence>
<dbReference type="PANTHER" id="PTHR46125:SF13">
    <property type="entry name" value="GATA TRANSCRIPTION FACTOR 19"/>
    <property type="match status" value="1"/>
</dbReference>
<feature type="region of interest" description="Disordered" evidence="13">
    <location>
        <begin position="1"/>
        <end position="32"/>
    </location>
</feature>